<dbReference type="SMART" id="SM00342">
    <property type="entry name" value="HTH_ARAC"/>
    <property type="match status" value="1"/>
</dbReference>
<dbReference type="InterPro" id="IPR018060">
    <property type="entry name" value="HTH_AraC"/>
</dbReference>
<keyword evidence="1" id="KW-0805">Transcription regulation</keyword>
<gene>
    <name evidence="5" type="ORF">FD20_GL001553</name>
</gene>
<dbReference type="PANTHER" id="PTHR47893:SF1">
    <property type="entry name" value="REGULATORY PROTEIN PCHR"/>
    <property type="match status" value="1"/>
</dbReference>
<dbReference type="OrthoDB" id="2532115at2"/>
<evidence type="ECO:0000256" key="2">
    <source>
        <dbReference type="ARBA" id="ARBA00023125"/>
    </source>
</evidence>
<dbReference type="GO" id="GO:0003700">
    <property type="term" value="F:DNA-binding transcription factor activity"/>
    <property type="evidence" value="ECO:0007669"/>
    <property type="project" value="InterPro"/>
</dbReference>
<keyword evidence="6" id="KW-1185">Reference proteome</keyword>
<dbReference type="AlphaFoldDB" id="A0A0R1Q0Z3"/>
<evidence type="ECO:0000256" key="1">
    <source>
        <dbReference type="ARBA" id="ARBA00023015"/>
    </source>
</evidence>
<sequence length="312" mass="37207">MRSKIGWKKNDHEKMKTLEIISKDDMIKTNYIEVFEGVSVFFHQYNFEKFTSPLRTAKDSLRLDYCYSGQVDYDVMHKKNVFFEPGFLKIDRREVQNKKYSFPSQRYCGITILIDSDIKERNDLEYMTGGTFDVAAIIKNYCGNKKYVFLKTIFLERFFEDLRSEELKSSLPYLRLKIAELLLYLSSEKVAEKTLPKEIFSISMINKIRRIRQYIDENFAKNITLETLTKMFEISATAMKNEYRDFYGMSIHAYIKKQRVKAACQMLKNTNFYVSRIANEVGYTNPSKFSVMFKKEKKLTPTDFRKYYRHHH</sequence>
<dbReference type="InterPro" id="IPR009057">
    <property type="entry name" value="Homeodomain-like_sf"/>
</dbReference>
<evidence type="ECO:0000313" key="5">
    <source>
        <dbReference type="EMBL" id="KRL34699.1"/>
    </source>
</evidence>
<dbReference type="PATRIC" id="fig|1423812.3.peg.1654"/>
<dbReference type="PANTHER" id="PTHR47893">
    <property type="entry name" value="REGULATORY PROTEIN PCHR"/>
    <property type="match status" value="1"/>
</dbReference>
<evidence type="ECO:0000259" key="4">
    <source>
        <dbReference type="PROSITE" id="PS01124"/>
    </source>
</evidence>
<reference evidence="5 6" key="1">
    <citation type="journal article" date="2015" name="Genome Announc.">
        <title>Expanding the biotechnology potential of lactobacilli through comparative genomics of 213 strains and associated genera.</title>
        <authorList>
            <person name="Sun Z."/>
            <person name="Harris H.M."/>
            <person name="McCann A."/>
            <person name="Guo C."/>
            <person name="Argimon S."/>
            <person name="Zhang W."/>
            <person name="Yang X."/>
            <person name="Jeffery I.B."/>
            <person name="Cooney J.C."/>
            <person name="Kagawa T.F."/>
            <person name="Liu W."/>
            <person name="Song Y."/>
            <person name="Salvetti E."/>
            <person name="Wrobel A."/>
            <person name="Rasinkangas P."/>
            <person name="Parkhill J."/>
            <person name="Rea M.C."/>
            <person name="O'Sullivan O."/>
            <person name="Ritari J."/>
            <person name="Douillard F.P."/>
            <person name="Paul Ross R."/>
            <person name="Yang R."/>
            <person name="Briner A.E."/>
            <person name="Felis G.E."/>
            <person name="de Vos W.M."/>
            <person name="Barrangou R."/>
            <person name="Klaenhammer T.R."/>
            <person name="Caufield P.W."/>
            <person name="Cui Y."/>
            <person name="Zhang H."/>
            <person name="O'Toole P.W."/>
        </authorList>
    </citation>
    <scope>NUCLEOTIDE SEQUENCE [LARGE SCALE GENOMIC DNA]</scope>
    <source>
        <strain evidence="5 6">DSM 19971</strain>
    </source>
</reference>
<dbReference type="RefSeq" id="WP_057738530.1">
    <property type="nucleotide sequence ID" value="NZ_AZEG01000036.1"/>
</dbReference>
<evidence type="ECO:0000256" key="3">
    <source>
        <dbReference type="ARBA" id="ARBA00023163"/>
    </source>
</evidence>
<dbReference type="Gene3D" id="1.10.10.60">
    <property type="entry name" value="Homeodomain-like"/>
    <property type="match status" value="2"/>
</dbReference>
<dbReference type="InterPro" id="IPR018062">
    <property type="entry name" value="HTH_AraC-typ_CS"/>
</dbReference>
<keyword evidence="3" id="KW-0804">Transcription</keyword>
<proteinExistence type="predicted"/>
<dbReference type="SUPFAM" id="SSF46689">
    <property type="entry name" value="Homeodomain-like"/>
    <property type="match status" value="2"/>
</dbReference>
<dbReference type="PROSITE" id="PS01124">
    <property type="entry name" value="HTH_ARAC_FAMILY_2"/>
    <property type="match status" value="1"/>
</dbReference>
<accession>A0A0R1Q0Z3</accession>
<name>A0A0R1Q0Z3_9LACO</name>
<evidence type="ECO:0000313" key="6">
    <source>
        <dbReference type="Proteomes" id="UP000051155"/>
    </source>
</evidence>
<dbReference type="Pfam" id="PF12833">
    <property type="entry name" value="HTH_18"/>
    <property type="match status" value="1"/>
</dbReference>
<keyword evidence="2" id="KW-0238">DNA-binding</keyword>
<dbReference type="Proteomes" id="UP000051155">
    <property type="component" value="Unassembled WGS sequence"/>
</dbReference>
<feature type="domain" description="HTH araC/xylS-type" evidence="4">
    <location>
        <begin position="209"/>
        <end position="307"/>
    </location>
</feature>
<dbReference type="GO" id="GO:0043565">
    <property type="term" value="F:sequence-specific DNA binding"/>
    <property type="evidence" value="ECO:0007669"/>
    <property type="project" value="InterPro"/>
</dbReference>
<dbReference type="EMBL" id="AZEG01000036">
    <property type="protein sequence ID" value="KRL34699.1"/>
    <property type="molecule type" value="Genomic_DNA"/>
</dbReference>
<dbReference type="InterPro" id="IPR053142">
    <property type="entry name" value="PchR_regulatory_protein"/>
</dbReference>
<dbReference type="PROSITE" id="PS00041">
    <property type="entry name" value="HTH_ARAC_FAMILY_1"/>
    <property type="match status" value="1"/>
</dbReference>
<organism evidence="5 6">
    <name type="scientific">Liquorilactobacillus uvarum DSM 19971</name>
    <dbReference type="NCBI Taxonomy" id="1423812"/>
    <lineage>
        <taxon>Bacteria</taxon>
        <taxon>Bacillati</taxon>
        <taxon>Bacillota</taxon>
        <taxon>Bacilli</taxon>
        <taxon>Lactobacillales</taxon>
        <taxon>Lactobacillaceae</taxon>
        <taxon>Liquorilactobacillus</taxon>
    </lineage>
</organism>
<comment type="caution">
    <text evidence="5">The sequence shown here is derived from an EMBL/GenBank/DDBJ whole genome shotgun (WGS) entry which is preliminary data.</text>
</comment>
<protein>
    <submittedName>
        <fullName evidence="5">AraC family transcriptional regulator</fullName>
    </submittedName>
</protein>
<dbReference type="STRING" id="1423812.FD20_GL001553"/>